<dbReference type="EMBL" id="OZ021740">
    <property type="protein sequence ID" value="CAK9323734.1"/>
    <property type="molecule type" value="Genomic_DNA"/>
</dbReference>
<keyword evidence="2" id="KW-1185">Reference proteome</keyword>
<name>A0ABP0YT90_9ROSI</name>
<evidence type="ECO:0000313" key="2">
    <source>
        <dbReference type="Proteomes" id="UP001642487"/>
    </source>
</evidence>
<gene>
    <name evidence="1" type="ORF">CITCOLO1_LOCUS15933</name>
</gene>
<reference evidence="1 2" key="1">
    <citation type="submission" date="2024-03" db="EMBL/GenBank/DDBJ databases">
        <authorList>
            <person name="Gkanogiannis A."/>
            <person name="Becerra Lopez-Lavalle L."/>
        </authorList>
    </citation>
    <scope>NUCLEOTIDE SEQUENCE [LARGE SCALE GENOMIC DNA]</scope>
</reference>
<proteinExistence type="predicted"/>
<sequence length="67" mass="7849">MKTFSYEKTSTPKLTVVWIERDDVSASPTHGINVAIQDWWKDEIVRSIQNLFTQYQDEDDVEDDIAE</sequence>
<protein>
    <submittedName>
        <fullName evidence="1">Uncharacterized protein</fullName>
    </submittedName>
</protein>
<evidence type="ECO:0000313" key="1">
    <source>
        <dbReference type="EMBL" id="CAK9323734.1"/>
    </source>
</evidence>
<accession>A0ABP0YT90</accession>
<dbReference type="Proteomes" id="UP001642487">
    <property type="component" value="Chromosome 6"/>
</dbReference>
<organism evidence="1 2">
    <name type="scientific">Citrullus colocynthis</name>
    <name type="common">colocynth</name>
    <dbReference type="NCBI Taxonomy" id="252529"/>
    <lineage>
        <taxon>Eukaryota</taxon>
        <taxon>Viridiplantae</taxon>
        <taxon>Streptophyta</taxon>
        <taxon>Embryophyta</taxon>
        <taxon>Tracheophyta</taxon>
        <taxon>Spermatophyta</taxon>
        <taxon>Magnoliopsida</taxon>
        <taxon>eudicotyledons</taxon>
        <taxon>Gunneridae</taxon>
        <taxon>Pentapetalae</taxon>
        <taxon>rosids</taxon>
        <taxon>fabids</taxon>
        <taxon>Cucurbitales</taxon>
        <taxon>Cucurbitaceae</taxon>
        <taxon>Benincaseae</taxon>
        <taxon>Citrullus</taxon>
    </lineage>
</organism>